<dbReference type="AlphaFoldDB" id="A0A0C2IXJ9"/>
<name>A0A0C2IXJ9_THEKT</name>
<evidence type="ECO:0008006" key="3">
    <source>
        <dbReference type="Google" id="ProtNLM"/>
    </source>
</evidence>
<dbReference type="OMA" id="YLEETWI"/>
<dbReference type="OrthoDB" id="10051448at2759"/>
<gene>
    <name evidence="1" type="ORF">RF11_03676</name>
</gene>
<comment type="caution">
    <text evidence="1">The sequence shown here is derived from an EMBL/GenBank/DDBJ whole genome shotgun (WGS) entry which is preliminary data.</text>
</comment>
<keyword evidence="2" id="KW-1185">Reference proteome</keyword>
<dbReference type="EMBL" id="JWZT01002185">
    <property type="protein sequence ID" value="KII70099.1"/>
    <property type="molecule type" value="Genomic_DNA"/>
</dbReference>
<proteinExistence type="predicted"/>
<dbReference type="Proteomes" id="UP000031668">
    <property type="component" value="Unassembled WGS sequence"/>
</dbReference>
<reference evidence="1 2" key="1">
    <citation type="journal article" date="2014" name="Genome Biol. Evol.">
        <title>The genome of the myxosporean Thelohanellus kitauei shows adaptations to nutrient acquisition within its fish host.</title>
        <authorList>
            <person name="Yang Y."/>
            <person name="Xiong J."/>
            <person name="Zhou Z."/>
            <person name="Huo F."/>
            <person name="Miao W."/>
            <person name="Ran C."/>
            <person name="Liu Y."/>
            <person name="Zhang J."/>
            <person name="Feng J."/>
            <person name="Wang M."/>
            <person name="Wang M."/>
            <person name="Wang L."/>
            <person name="Yao B."/>
        </authorList>
    </citation>
    <scope>NUCLEOTIDE SEQUENCE [LARGE SCALE GENOMIC DNA]</scope>
    <source>
        <strain evidence="1">Wuqing</strain>
    </source>
</reference>
<organism evidence="1 2">
    <name type="scientific">Thelohanellus kitauei</name>
    <name type="common">Myxosporean</name>
    <dbReference type="NCBI Taxonomy" id="669202"/>
    <lineage>
        <taxon>Eukaryota</taxon>
        <taxon>Metazoa</taxon>
        <taxon>Cnidaria</taxon>
        <taxon>Myxozoa</taxon>
        <taxon>Myxosporea</taxon>
        <taxon>Bivalvulida</taxon>
        <taxon>Platysporina</taxon>
        <taxon>Myxobolidae</taxon>
        <taxon>Thelohanellus</taxon>
    </lineage>
</organism>
<evidence type="ECO:0000313" key="2">
    <source>
        <dbReference type="Proteomes" id="UP000031668"/>
    </source>
</evidence>
<accession>A0A0C2IXJ9</accession>
<sequence length="222" mass="25969">MVDFEQSAIKSLRACFPSAAVKTCYYHFMQAFWRKINENSDIRARYVNEENFNLMLKMLPALAFLPSRDVVIGYIGLRSHTFFVHNETLLQPIFTYFERTYIGHINNGIVVSQPLFAIETWNVYDATINNMGRTNNSVEGWHNAFARFVGSNHPNIFNFLQKLKEYEALNRALITQISIGSTTRQTRRKYRDLNLRIHTIAITYDPSNKVDYLKRISHNLNF</sequence>
<protein>
    <recommendedName>
        <fullName evidence="3">MULE transposase domain-containing protein</fullName>
    </recommendedName>
</protein>
<evidence type="ECO:0000313" key="1">
    <source>
        <dbReference type="EMBL" id="KII70099.1"/>
    </source>
</evidence>